<keyword evidence="2" id="KW-0328">Glycosyltransferase</keyword>
<reference evidence="2 3" key="1">
    <citation type="journal article" date="2014" name="Mol. Biol. Evol.">
        <title>Massive expansion of Ubiquitination-related gene families within the Chlamydiae.</title>
        <authorList>
            <person name="Domman D."/>
            <person name="Collingro A."/>
            <person name="Lagkouvardos I."/>
            <person name="Gehre L."/>
            <person name="Weinmaier T."/>
            <person name="Rattei T."/>
            <person name="Subtil A."/>
            <person name="Horn M."/>
        </authorList>
    </citation>
    <scope>NUCLEOTIDE SEQUENCE [LARGE SCALE GENOMIC DNA]</scope>
    <source>
        <strain evidence="2 3">EI2</strain>
    </source>
</reference>
<dbReference type="CDD" id="cd00761">
    <property type="entry name" value="Glyco_tranf_GTA_type"/>
    <property type="match status" value="1"/>
</dbReference>
<evidence type="ECO:0000313" key="3">
    <source>
        <dbReference type="Proteomes" id="UP000031465"/>
    </source>
</evidence>
<dbReference type="GO" id="GO:0016757">
    <property type="term" value="F:glycosyltransferase activity"/>
    <property type="evidence" value="ECO:0007669"/>
    <property type="project" value="UniProtKB-KW"/>
</dbReference>
<dbReference type="AlphaFoldDB" id="A0A0C1K065"/>
<comment type="caution">
    <text evidence="2">The sequence shown here is derived from an EMBL/GenBank/DDBJ whole genome shotgun (WGS) entry which is preliminary data.</text>
</comment>
<dbReference type="Gene3D" id="3.90.550.10">
    <property type="entry name" value="Spore Coat Polysaccharide Biosynthesis Protein SpsA, Chain A"/>
    <property type="match status" value="1"/>
</dbReference>
<accession>A0A0C1K065</accession>
<dbReference type="Pfam" id="PF00535">
    <property type="entry name" value="Glycos_transf_2"/>
    <property type="match status" value="1"/>
</dbReference>
<organism evidence="2 3">
    <name type="scientific">Candidatus Protochlamydia amoebophila</name>
    <dbReference type="NCBI Taxonomy" id="362787"/>
    <lineage>
        <taxon>Bacteria</taxon>
        <taxon>Pseudomonadati</taxon>
        <taxon>Chlamydiota</taxon>
        <taxon>Chlamydiia</taxon>
        <taxon>Parachlamydiales</taxon>
        <taxon>Parachlamydiaceae</taxon>
        <taxon>Candidatus Protochlamydia</taxon>
    </lineage>
</organism>
<evidence type="ECO:0000313" key="2">
    <source>
        <dbReference type="EMBL" id="KIC72912.1"/>
    </source>
</evidence>
<dbReference type="InterPro" id="IPR050834">
    <property type="entry name" value="Glycosyltransf_2"/>
</dbReference>
<evidence type="ECO:0000259" key="1">
    <source>
        <dbReference type="Pfam" id="PF00535"/>
    </source>
</evidence>
<proteinExistence type="predicted"/>
<dbReference type="InterPro" id="IPR001173">
    <property type="entry name" value="Glyco_trans_2-like"/>
</dbReference>
<dbReference type="EMBL" id="JSAN01000045">
    <property type="protein sequence ID" value="KIC72912.1"/>
    <property type="molecule type" value="Genomic_DNA"/>
</dbReference>
<name>A0A0C1K065_9BACT</name>
<sequence length="270" mass="31820">MLLFYFLSPMLRLNKNNPSLEQKMKERLKVVVPSFNSVSYLDKTLQSIENQTIRDVDVCVIDDASTLPMQRSLIEKYCTKNGWLPLFHQKNQGALVSIKNGIEALNCDREDIIVIIDGDDWLADHLVFSTLLEVYEFPSVYLTYGSFETYPKNCLNITYAAPVSKETIDQQLYRQTPWIYHHLKTFKYHLWKHLKDSDLRNLNGEYYMVTSDRAFFYPLLELAGHHIRFIDRILYIYNLENPLNDHKISRDEQLLEEHYIKSLPKYAALP</sequence>
<dbReference type="PANTHER" id="PTHR43685:SF2">
    <property type="entry name" value="GLYCOSYLTRANSFERASE 2-LIKE DOMAIN-CONTAINING PROTEIN"/>
    <property type="match status" value="1"/>
</dbReference>
<dbReference type="InterPro" id="IPR029044">
    <property type="entry name" value="Nucleotide-diphossugar_trans"/>
</dbReference>
<gene>
    <name evidence="2" type="primary">cps</name>
    <name evidence="2" type="ORF">DB44_BY00350</name>
</gene>
<keyword evidence="2" id="KW-0808">Transferase</keyword>
<dbReference type="PATRIC" id="fig|362787.3.peg.716"/>
<dbReference type="Proteomes" id="UP000031465">
    <property type="component" value="Unassembled WGS sequence"/>
</dbReference>
<dbReference type="PANTHER" id="PTHR43685">
    <property type="entry name" value="GLYCOSYLTRANSFERASE"/>
    <property type="match status" value="1"/>
</dbReference>
<protein>
    <submittedName>
        <fullName evidence="2">Putative beta-1,4-galactosyltransferase</fullName>
    </submittedName>
</protein>
<dbReference type="SUPFAM" id="SSF53448">
    <property type="entry name" value="Nucleotide-diphospho-sugar transferases"/>
    <property type="match status" value="1"/>
</dbReference>
<feature type="domain" description="Glycosyltransferase 2-like" evidence="1">
    <location>
        <begin position="30"/>
        <end position="187"/>
    </location>
</feature>